<protein>
    <submittedName>
        <fullName evidence="1">Uncharacterized protein</fullName>
    </submittedName>
</protein>
<accession>A0ABM9HAS9</accession>
<evidence type="ECO:0000313" key="1">
    <source>
        <dbReference type="EMBL" id="CAI2717228.1"/>
    </source>
</evidence>
<dbReference type="EMBL" id="OX336137">
    <property type="protein sequence ID" value="CAI2717228.1"/>
    <property type="molecule type" value="Genomic_DNA"/>
</dbReference>
<reference evidence="1 2" key="1">
    <citation type="submission" date="2022-09" db="EMBL/GenBank/DDBJ databases">
        <authorList>
            <person name="Kop L."/>
        </authorList>
    </citation>
    <scope>NUCLEOTIDE SEQUENCE [LARGE SCALE GENOMIC DNA]</scope>
    <source>
        <strain evidence="1 2">347</strain>
    </source>
</reference>
<name>A0ABM9HAS9_9BACT</name>
<organism evidence="1 2">
    <name type="scientific">Nitrospina watsonii</name>
    <dbReference type="NCBI Taxonomy" id="1323948"/>
    <lineage>
        <taxon>Bacteria</taxon>
        <taxon>Pseudomonadati</taxon>
        <taxon>Nitrospinota/Tectimicrobiota group</taxon>
        <taxon>Nitrospinota</taxon>
        <taxon>Nitrospinia</taxon>
        <taxon>Nitrospinales</taxon>
        <taxon>Nitrospinaceae</taxon>
        <taxon>Nitrospina</taxon>
    </lineage>
</organism>
<proteinExistence type="predicted"/>
<dbReference type="Proteomes" id="UP001157733">
    <property type="component" value="Chromosome"/>
</dbReference>
<evidence type="ECO:0000313" key="2">
    <source>
        <dbReference type="Proteomes" id="UP001157733"/>
    </source>
</evidence>
<sequence length="38" mass="4333">MAGWEGLLFWFGFSKGKEAKTPHSLPCIPPWKGGEKKW</sequence>
<keyword evidence="2" id="KW-1185">Reference proteome</keyword>
<gene>
    <name evidence="1" type="ORF">NSPWAT_0369</name>
</gene>